<dbReference type="EMBL" id="JAJCIS010000001">
    <property type="protein sequence ID" value="MCB7386235.1"/>
    <property type="molecule type" value="Genomic_DNA"/>
</dbReference>
<dbReference type="Pfam" id="PF23562">
    <property type="entry name" value="AMP-binding_C_3"/>
    <property type="match status" value="1"/>
</dbReference>
<dbReference type="InterPro" id="IPR045851">
    <property type="entry name" value="AMP-bd_C_sf"/>
</dbReference>
<dbReference type="InterPro" id="IPR000873">
    <property type="entry name" value="AMP-dep_synth/lig_dom"/>
</dbReference>
<evidence type="ECO:0000259" key="4">
    <source>
        <dbReference type="Pfam" id="PF00501"/>
    </source>
</evidence>
<sequence length="551" mass="61239">MRRDNYPLNGAKRFETLPQCLEYMKTNYGGQTALTFFDEDGEAKEWTFGQFVADVDACMEGLCVSGLTGTHMALISENCYEWVVAFFAVVCSGGTAVPIDVEQTAEEIQKAVRHADCGAMIISETYELILNAQKIPEHRFVIRRGGGTDSFDALLSLGRTGEYSQETERLAGVVQSSDQALIVYTSGTTNTAKPVVLTHGNLMYNAWGALAMVDVGTRVFTPLPFYHTYALTCGMLGCLAQGIHFSSNGFLKTMMRDIRRFEPETLISVPMITDNLLKAITMEERKAGVRDAVKTVQEKAMRRKKWHMKVKSQRNQYVDKIVGKKLSLIISGGAHLNDRSAEELEVYGIQVLQGYGITECGPLISANRNGLNKIKSVGLVLPETEIKFAGGEILVKGPSVFPRYYKAEGLTKEALVNGWFHTGDIGYMDKKGFLYICGRKKNLIVFSNGKKVVPEELERYLSALPLIKEVMVYGASSGQTADEVTLSAMVYPDPDATREMSSFEILEKIQEDMSELNKNLPLYKRVQSIKLTEAEFGKTGIRKIKRNEVSL</sequence>
<keyword evidence="2" id="KW-0067">ATP-binding</keyword>
<keyword evidence="6" id="KW-1185">Reference proteome</keyword>
<accession>A0ABS8DCU7</accession>
<proteinExistence type="predicted"/>
<evidence type="ECO:0000256" key="1">
    <source>
        <dbReference type="ARBA" id="ARBA00022741"/>
    </source>
</evidence>
<dbReference type="Pfam" id="PF00501">
    <property type="entry name" value="AMP-binding"/>
    <property type="match status" value="1"/>
</dbReference>
<dbReference type="Gene3D" id="3.30.300.30">
    <property type="match status" value="1"/>
</dbReference>
<organism evidence="5 6">
    <name type="scientific">Bariatricus massiliensis</name>
    <dbReference type="NCBI Taxonomy" id="1745713"/>
    <lineage>
        <taxon>Bacteria</taxon>
        <taxon>Bacillati</taxon>
        <taxon>Bacillota</taxon>
        <taxon>Clostridia</taxon>
        <taxon>Lachnospirales</taxon>
        <taxon>Lachnospiraceae</taxon>
        <taxon>Bariatricus</taxon>
    </lineage>
</organism>
<name>A0ABS8DCU7_9FIRM</name>
<evidence type="ECO:0000256" key="2">
    <source>
        <dbReference type="ARBA" id="ARBA00022840"/>
    </source>
</evidence>
<keyword evidence="1" id="KW-0547">Nucleotide-binding</keyword>
<evidence type="ECO:0000256" key="3">
    <source>
        <dbReference type="ARBA" id="ARBA00024484"/>
    </source>
</evidence>
<dbReference type="Proteomes" id="UP001299546">
    <property type="component" value="Unassembled WGS sequence"/>
</dbReference>
<dbReference type="RefSeq" id="WP_066732506.1">
    <property type="nucleotide sequence ID" value="NZ_JAJCIQ010000001.1"/>
</dbReference>
<comment type="caution">
    <text evidence="5">The sequence shown here is derived from an EMBL/GenBank/DDBJ whole genome shotgun (WGS) entry which is preliminary data.</text>
</comment>
<feature type="domain" description="AMP-dependent synthetase/ligase" evidence="4">
    <location>
        <begin position="27"/>
        <end position="405"/>
    </location>
</feature>
<dbReference type="PANTHER" id="PTHR43272">
    <property type="entry name" value="LONG-CHAIN-FATTY-ACID--COA LIGASE"/>
    <property type="match status" value="1"/>
</dbReference>
<protein>
    <submittedName>
        <fullName evidence="5">AMP-binding protein</fullName>
    </submittedName>
</protein>
<reference evidence="5 6" key="1">
    <citation type="submission" date="2021-10" db="EMBL/GenBank/DDBJ databases">
        <title>Collection of gut derived symbiotic bacterial strains cultured from healthy donors.</title>
        <authorList>
            <person name="Lin H."/>
            <person name="Littmann E."/>
            <person name="Kohout C."/>
            <person name="Pamer E.G."/>
        </authorList>
    </citation>
    <scope>NUCLEOTIDE SEQUENCE [LARGE SCALE GENOMIC DNA]</scope>
    <source>
        <strain evidence="5 6">DFI.1.165</strain>
    </source>
</reference>
<evidence type="ECO:0000313" key="6">
    <source>
        <dbReference type="Proteomes" id="UP001299546"/>
    </source>
</evidence>
<dbReference type="PANTHER" id="PTHR43272:SF33">
    <property type="entry name" value="AMP-BINDING DOMAIN-CONTAINING PROTEIN-RELATED"/>
    <property type="match status" value="1"/>
</dbReference>
<dbReference type="Gene3D" id="3.40.50.12780">
    <property type="entry name" value="N-terminal domain of ligase-like"/>
    <property type="match status" value="1"/>
</dbReference>
<dbReference type="SUPFAM" id="SSF56801">
    <property type="entry name" value="Acetyl-CoA synthetase-like"/>
    <property type="match status" value="1"/>
</dbReference>
<comment type="catalytic activity">
    <reaction evidence="3">
        <text>a long-chain fatty acid + ATP + CoA = a long-chain fatty acyl-CoA + AMP + diphosphate</text>
        <dbReference type="Rhea" id="RHEA:15421"/>
        <dbReference type="ChEBI" id="CHEBI:30616"/>
        <dbReference type="ChEBI" id="CHEBI:33019"/>
        <dbReference type="ChEBI" id="CHEBI:57287"/>
        <dbReference type="ChEBI" id="CHEBI:57560"/>
        <dbReference type="ChEBI" id="CHEBI:83139"/>
        <dbReference type="ChEBI" id="CHEBI:456215"/>
        <dbReference type="EC" id="6.2.1.3"/>
    </reaction>
    <physiologicalReaction direction="left-to-right" evidence="3">
        <dbReference type="Rhea" id="RHEA:15422"/>
    </physiologicalReaction>
</comment>
<gene>
    <name evidence="5" type="ORF">LIZ65_02945</name>
</gene>
<evidence type="ECO:0000313" key="5">
    <source>
        <dbReference type="EMBL" id="MCB7386235.1"/>
    </source>
</evidence>
<dbReference type="InterPro" id="IPR042099">
    <property type="entry name" value="ANL_N_sf"/>
</dbReference>